<proteinExistence type="predicted"/>
<reference evidence="1 2" key="1">
    <citation type="submission" date="2018-03" db="EMBL/GenBank/DDBJ databases">
        <title>Cereibacter changlensis.</title>
        <authorList>
            <person name="Meyer T.E."/>
            <person name="Miller S."/>
            <person name="Lodha T."/>
            <person name="Gandham S."/>
            <person name="Chintalapati S."/>
            <person name="Chintalapati V.R."/>
        </authorList>
    </citation>
    <scope>NUCLEOTIDE SEQUENCE [LARGE SCALE GENOMIC DNA]</scope>
    <source>
        <strain evidence="1 2">JA139</strain>
    </source>
</reference>
<comment type="caution">
    <text evidence="1">The sequence shown here is derived from an EMBL/GenBank/DDBJ whole genome shotgun (WGS) entry which is preliminary data.</text>
</comment>
<protein>
    <submittedName>
        <fullName evidence="1">Uncharacterized protein</fullName>
    </submittedName>
</protein>
<dbReference type="EMBL" id="PZKG01000124">
    <property type="protein sequence ID" value="PTE20219.1"/>
    <property type="molecule type" value="Genomic_DNA"/>
</dbReference>
<keyword evidence="2" id="KW-1185">Reference proteome</keyword>
<dbReference type="Proteomes" id="UP000241010">
    <property type="component" value="Unassembled WGS sequence"/>
</dbReference>
<organism evidence="1 2">
    <name type="scientific">Cereibacter changlensis JA139</name>
    <dbReference type="NCBI Taxonomy" id="1188249"/>
    <lineage>
        <taxon>Bacteria</taxon>
        <taxon>Pseudomonadati</taxon>
        <taxon>Pseudomonadota</taxon>
        <taxon>Alphaproteobacteria</taxon>
        <taxon>Rhodobacterales</taxon>
        <taxon>Paracoccaceae</taxon>
        <taxon>Cereibacter</taxon>
    </lineage>
</organism>
<accession>A0A2T4JQN3</accession>
<name>A0A2T4JQN3_9RHOB</name>
<sequence>MHWLRRISAFGRVIVLAVLQHRKTEHTKMLVCRNAQIVQERLDIIITTLPAHQTTKRSDCKPAPCTHAEQHFIVNPAAGFAFIPLENDLQCRHFAQQFQFPLKDSEHTVIFECSLT</sequence>
<evidence type="ECO:0000313" key="2">
    <source>
        <dbReference type="Proteomes" id="UP000241010"/>
    </source>
</evidence>
<dbReference type="AlphaFoldDB" id="A0A2T4JQN3"/>
<gene>
    <name evidence="1" type="ORF">C5F48_18695</name>
</gene>
<evidence type="ECO:0000313" key="1">
    <source>
        <dbReference type="EMBL" id="PTE20219.1"/>
    </source>
</evidence>